<dbReference type="Proteomes" id="UP000504607">
    <property type="component" value="Chromosome 1"/>
</dbReference>
<dbReference type="FunCoup" id="A0A6I9QXA5">
    <property type="interactions" value="397"/>
</dbReference>
<feature type="region of interest" description="Disordered" evidence="1">
    <location>
        <begin position="22"/>
        <end position="53"/>
    </location>
</feature>
<dbReference type="AlphaFoldDB" id="A0A6I9QXA5"/>
<dbReference type="InterPro" id="IPR006502">
    <property type="entry name" value="PDDEXK-like"/>
</dbReference>
<accession>A0A6I9QXA5</accession>
<dbReference type="OrthoDB" id="691424at2759"/>
<evidence type="ECO:0000256" key="1">
    <source>
        <dbReference type="SAM" id="MobiDB-lite"/>
    </source>
</evidence>
<gene>
    <name evidence="3" type="primary">LOC105040923</name>
</gene>
<dbReference type="PANTHER" id="PTHR31579">
    <property type="entry name" value="OS03G0796600 PROTEIN"/>
    <property type="match status" value="1"/>
</dbReference>
<dbReference type="NCBIfam" id="TIGR01615">
    <property type="entry name" value="A_thal_3542"/>
    <property type="match status" value="1"/>
</dbReference>
<reference evidence="3" key="1">
    <citation type="submission" date="2025-08" db="UniProtKB">
        <authorList>
            <consortium name="RefSeq"/>
        </authorList>
    </citation>
    <scope>IDENTIFICATION</scope>
</reference>
<keyword evidence="2" id="KW-1185">Reference proteome</keyword>
<evidence type="ECO:0000313" key="3">
    <source>
        <dbReference type="RefSeq" id="XP_010915985.1"/>
    </source>
</evidence>
<dbReference type="PANTHER" id="PTHR31579:SF58">
    <property type="entry name" value="PLANT-SPECIFIC DOMAIN TIGR01615 FAMILY PROTEIN"/>
    <property type="match status" value="1"/>
</dbReference>
<dbReference type="GeneID" id="105040923"/>
<proteinExistence type="predicted"/>
<dbReference type="Pfam" id="PF04720">
    <property type="entry name" value="PDDEXK_6"/>
    <property type="match status" value="1"/>
</dbReference>
<protein>
    <submittedName>
        <fullName evidence="3">Uncharacterized protein LOC105040923</fullName>
    </submittedName>
</protein>
<sequence length="279" mass="31685">MEEKMGMVSLSAMVLGFFEEGERREGKEWGGDPLDSNGGYSDEEDGSDGSESGALESKAFWETQHQLLQEALSKNSSVEAKIRMATEDAVKKMHSTGFVCICPNRMPQKCRTCARRNIAERLREAGYNSALCKSKWRRSPNIPSGEHSYVDIVMEAKNGKRSPIRVVIELNFRTEFEMARASREYTNLVNCLPEVFVGKSEKLKNVIKIMCSAAKKCMKDNKMHMGPWRKHKYMQSKWLGTPERIAPWPFHPTPVSDRQPKLRASMLTFDLHCTAVEVV</sequence>
<dbReference type="RefSeq" id="XP_073109019.1">
    <property type="nucleotide sequence ID" value="XM_073252918.1"/>
</dbReference>
<dbReference type="RefSeq" id="XP_010915985.1">
    <property type="nucleotide sequence ID" value="XM_010917683.2"/>
</dbReference>
<name>A0A6I9QXA5_ELAGV</name>
<evidence type="ECO:0000313" key="2">
    <source>
        <dbReference type="Proteomes" id="UP000504607"/>
    </source>
</evidence>
<organism evidence="2 3">
    <name type="scientific">Elaeis guineensis var. tenera</name>
    <name type="common">Oil palm</name>
    <dbReference type="NCBI Taxonomy" id="51953"/>
    <lineage>
        <taxon>Eukaryota</taxon>
        <taxon>Viridiplantae</taxon>
        <taxon>Streptophyta</taxon>
        <taxon>Embryophyta</taxon>
        <taxon>Tracheophyta</taxon>
        <taxon>Spermatophyta</taxon>
        <taxon>Magnoliopsida</taxon>
        <taxon>Liliopsida</taxon>
        <taxon>Arecaceae</taxon>
        <taxon>Arecoideae</taxon>
        <taxon>Cocoseae</taxon>
        <taxon>Elaeidinae</taxon>
        <taxon>Elaeis</taxon>
    </lineage>
</organism>
<dbReference type="InParanoid" id="A0A6I9QXA5"/>